<dbReference type="Pfam" id="PF01370">
    <property type="entry name" value="Epimerase"/>
    <property type="match status" value="1"/>
</dbReference>
<dbReference type="PANTHER" id="PTHR43000">
    <property type="entry name" value="DTDP-D-GLUCOSE 4,6-DEHYDRATASE-RELATED"/>
    <property type="match status" value="1"/>
</dbReference>
<dbReference type="Gene3D" id="3.90.25.10">
    <property type="entry name" value="UDP-galactose 4-epimerase, domain 1"/>
    <property type="match status" value="1"/>
</dbReference>
<dbReference type="InterPro" id="IPR036291">
    <property type="entry name" value="NAD(P)-bd_dom_sf"/>
</dbReference>
<evidence type="ECO:0000259" key="2">
    <source>
        <dbReference type="Pfam" id="PF01370"/>
    </source>
</evidence>
<accession>A0A0G1XK72</accession>
<proteinExistence type="inferred from homology"/>
<evidence type="ECO:0000313" key="4">
    <source>
        <dbReference type="Proteomes" id="UP000034054"/>
    </source>
</evidence>
<evidence type="ECO:0000313" key="3">
    <source>
        <dbReference type="EMBL" id="KKW31326.1"/>
    </source>
</evidence>
<organism evidence="3 4">
    <name type="scientific">Candidatus Uhrbacteria bacterium GW2011_GWA2_52_8d</name>
    <dbReference type="NCBI Taxonomy" id="1618979"/>
    <lineage>
        <taxon>Bacteria</taxon>
        <taxon>Candidatus Uhriibacteriota</taxon>
    </lineage>
</organism>
<protein>
    <recommendedName>
        <fullName evidence="2">NAD-dependent epimerase/dehydratase domain-containing protein</fullName>
    </recommendedName>
</protein>
<feature type="domain" description="NAD-dependent epimerase/dehydratase" evidence="2">
    <location>
        <begin position="1"/>
        <end position="170"/>
    </location>
</feature>
<dbReference type="PATRIC" id="fig|1618979.3.peg.753"/>
<dbReference type="AlphaFoldDB" id="A0A0G1XK72"/>
<dbReference type="InterPro" id="IPR001509">
    <property type="entry name" value="Epimerase_deHydtase"/>
</dbReference>
<dbReference type="Proteomes" id="UP000034054">
    <property type="component" value="Unassembled WGS sequence"/>
</dbReference>
<evidence type="ECO:0000256" key="1">
    <source>
        <dbReference type="ARBA" id="ARBA00007637"/>
    </source>
</evidence>
<sequence>DVVFHLAAQIDVRCSVEDPPADARVNVMGTLNVAHASAKVGVKKFIFTSSGGAMYPDTVRPPYSEKTPEEPLSPYAIAKRSAEMYLDFEHRIHGMKYVVLRLANAYGPRQALRGGYAGVISVFARQMLAGDKIVINGNGKQTRDYVFVGDIVRAHMLAMDKAVTGTFNIGTGIQTTVNSLFSKIKRLTGSTQKEVHGPACKGEVMRSALDARKAARELGWKPDVSLDEGLKKTVLWFKNI</sequence>
<comment type="caution">
    <text evidence="3">The sequence shown here is derived from an EMBL/GenBank/DDBJ whole genome shotgun (WGS) entry which is preliminary data.</text>
</comment>
<comment type="similarity">
    <text evidence="1">Belongs to the NAD(P)-dependent epimerase/dehydratase family.</text>
</comment>
<dbReference type="SUPFAM" id="SSF51735">
    <property type="entry name" value="NAD(P)-binding Rossmann-fold domains"/>
    <property type="match status" value="1"/>
</dbReference>
<feature type="non-terminal residue" evidence="3">
    <location>
        <position position="1"/>
    </location>
</feature>
<name>A0A0G1XK72_9BACT</name>
<dbReference type="Gene3D" id="3.40.50.720">
    <property type="entry name" value="NAD(P)-binding Rossmann-like Domain"/>
    <property type="match status" value="1"/>
</dbReference>
<gene>
    <name evidence="3" type="ORF">UY76_C0060G0001</name>
</gene>
<reference evidence="3 4" key="1">
    <citation type="journal article" date="2015" name="Nature">
        <title>rRNA introns, odd ribosomes, and small enigmatic genomes across a large radiation of phyla.</title>
        <authorList>
            <person name="Brown C.T."/>
            <person name="Hug L.A."/>
            <person name="Thomas B.C."/>
            <person name="Sharon I."/>
            <person name="Castelle C.J."/>
            <person name="Singh A."/>
            <person name="Wilkins M.J."/>
            <person name="Williams K.H."/>
            <person name="Banfield J.F."/>
        </authorList>
    </citation>
    <scope>NUCLEOTIDE SEQUENCE [LARGE SCALE GENOMIC DNA]</scope>
</reference>
<dbReference type="EMBL" id="LCRH01000060">
    <property type="protein sequence ID" value="KKW31326.1"/>
    <property type="molecule type" value="Genomic_DNA"/>
</dbReference>